<comment type="caution">
    <text evidence="1">The sequence shown here is derived from an EMBL/GenBank/DDBJ whole genome shotgun (WGS) entry which is preliminary data.</text>
</comment>
<dbReference type="Proteomes" id="UP001054945">
    <property type="component" value="Unassembled WGS sequence"/>
</dbReference>
<protein>
    <submittedName>
        <fullName evidence="1">Uncharacterized protein</fullName>
    </submittedName>
</protein>
<evidence type="ECO:0000313" key="1">
    <source>
        <dbReference type="EMBL" id="GIY66709.1"/>
    </source>
</evidence>
<name>A0AAV4VAN4_CAEEX</name>
<proteinExistence type="predicted"/>
<gene>
    <name evidence="1" type="ORF">CEXT_402501</name>
</gene>
<dbReference type="AlphaFoldDB" id="A0AAV4VAN4"/>
<organism evidence="1 2">
    <name type="scientific">Caerostris extrusa</name>
    <name type="common">Bark spider</name>
    <name type="synonym">Caerostris bankana</name>
    <dbReference type="NCBI Taxonomy" id="172846"/>
    <lineage>
        <taxon>Eukaryota</taxon>
        <taxon>Metazoa</taxon>
        <taxon>Ecdysozoa</taxon>
        <taxon>Arthropoda</taxon>
        <taxon>Chelicerata</taxon>
        <taxon>Arachnida</taxon>
        <taxon>Araneae</taxon>
        <taxon>Araneomorphae</taxon>
        <taxon>Entelegynae</taxon>
        <taxon>Araneoidea</taxon>
        <taxon>Araneidae</taxon>
        <taxon>Caerostris</taxon>
    </lineage>
</organism>
<accession>A0AAV4VAN4</accession>
<dbReference type="EMBL" id="BPLR01014145">
    <property type="protein sequence ID" value="GIY66709.1"/>
    <property type="molecule type" value="Genomic_DNA"/>
</dbReference>
<sequence>MDGKQRKLQIFPPSAEVKMRMESVSSRNLNPIKFDEHRSRIYLGVITFGTKCLSLKRVEQGSSQFCHLSLRASIHVTATARNDASVNGLSSFACHDNGWTENNGSSKSSLLLLRRRRGWRACPQRNLNPIKFDEHRSRIYLGVTITSKRVIRL</sequence>
<reference evidence="1 2" key="1">
    <citation type="submission" date="2021-06" db="EMBL/GenBank/DDBJ databases">
        <title>Caerostris extrusa draft genome.</title>
        <authorList>
            <person name="Kono N."/>
            <person name="Arakawa K."/>
        </authorList>
    </citation>
    <scope>NUCLEOTIDE SEQUENCE [LARGE SCALE GENOMIC DNA]</scope>
</reference>
<evidence type="ECO:0000313" key="2">
    <source>
        <dbReference type="Proteomes" id="UP001054945"/>
    </source>
</evidence>
<keyword evidence="2" id="KW-1185">Reference proteome</keyword>